<evidence type="ECO:0008006" key="3">
    <source>
        <dbReference type="Google" id="ProtNLM"/>
    </source>
</evidence>
<name>A0A368S4X9_SETIT</name>
<dbReference type="PANTHER" id="PTHR33115">
    <property type="entry name" value="ARM REPEAT SUPERFAMILY PROTEIN"/>
    <property type="match status" value="1"/>
</dbReference>
<dbReference type="PANTHER" id="PTHR33115:SF25">
    <property type="entry name" value="CONDENSIN COMPLEX SUBUNIT 1 C-TERMINAL DOMAIN-CONTAINING PROTEIN"/>
    <property type="match status" value="1"/>
</dbReference>
<reference evidence="2" key="1">
    <citation type="journal article" date="2012" name="Nat. Biotechnol.">
        <title>Reference genome sequence of the model plant Setaria.</title>
        <authorList>
            <person name="Bennetzen J.L."/>
            <person name="Schmutz J."/>
            <person name="Wang H."/>
            <person name="Percifield R."/>
            <person name="Hawkins J."/>
            <person name="Pontaroli A.C."/>
            <person name="Estep M."/>
            <person name="Feng L."/>
            <person name="Vaughn J.N."/>
            <person name="Grimwood J."/>
            <person name="Jenkins J."/>
            <person name="Barry K."/>
            <person name="Lindquist E."/>
            <person name="Hellsten U."/>
            <person name="Deshpande S."/>
            <person name="Wang X."/>
            <person name="Wu X."/>
            <person name="Mitros T."/>
            <person name="Triplett J."/>
            <person name="Yang X."/>
            <person name="Ye C.Y."/>
            <person name="Mauro-Herrera M."/>
            <person name="Wang L."/>
            <person name="Li P."/>
            <person name="Sharma M."/>
            <person name="Sharma R."/>
            <person name="Ronald P.C."/>
            <person name="Panaud O."/>
            <person name="Kellogg E.A."/>
            <person name="Brutnell T.P."/>
            <person name="Doust A.N."/>
            <person name="Tuskan G.A."/>
            <person name="Rokhsar D."/>
            <person name="Devos K.M."/>
        </authorList>
    </citation>
    <scope>NUCLEOTIDE SEQUENCE [LARGE SCALE GENOMIC DNA]</scope>
    <source>
        <strain evidence="2">Yugu1</strain>
    </source>
</reference>
<feature type="transmembrane region" description="Helical" evidence="1">
    <location>
        <begin position="178"/>
        <end position="204"/>
    </location>
</feature>
<gene>
    <name evidence="2" type="ORF">SETIT_8G066500v2</name>
</gene>
<sequence>MADGARRGRSRPKKPRGPLEEMSLKTYVLSQTYLLMAVTGLGFLAFTWSTVVLLGGFATALHRKDFWCLTVISMIQVARRAHKRGRCRRCPHPAPPTGLTHCPAGGAITVHLLWYKKHRIFDDKAEQLFPKFLNLGEDLSWKVIKFIWSQLVAVLQAEALGIVCLRLIAVLFCPVVCLLPLLMLDIVVILYGRGPLVCIALSLWRIAKHDYGVSGGDQDKANLTPALDVFYSLGGMSAAEYLADAQKRCLKDPTSINGRRVIHYAISLLDSESWEDNLSGLRMLDASIHR</sequence>
<organism evidence="2">
    <name type="scientific">Setaria italica</name>
    <name type="common">Foxtail millet</name>
    <name type="synonym">Panicum italicum</name>
    <dbReference type="NCBI Taxonomy" id="4555"/>
    <lineage>
        <taxon>Eukaryota</taxon>
        <taxon>Viridiplantae</taxon>
        <taxon>Streptophyta</taxon>
        <taxon>Embryophyta</taxon>
        <taxon>Tracheophyta</taxon>
        <taxon>Spermatophyta</taxon>
        <taxon>Magnoliopsida</taxon>
        <taxon>Liliopsida</taxon>
        <taxon>Poales</taxon>
        <taxon>Poaceae</taxon>
        <taxon>PACMAD clade</taxon>
        <taxon>Panicoideae</taxon>
        <taxon>Panicodae</taxon>
        <taxon>Paniceae</taxon>
        <taxon>Cenchrinae</taxon>
        <taxon>Setaria</taxon>
    </lineage>
</organism>
<feature type="transmembrane region" description="Helical" evidence="1">
    <location>
        <begin position="33"/>
        <end position="57"/>
    </location>
</feature>
<keyword evidence="1" id="KW-0472">Membrane</keyword>
<dbReference type="STRING" id="4555.A0A368S4X9"/>
<proteinExistence type="predicted"/>
<evidence type="ECO:0000256" key="1">
    <source>
        <dbReference type="SAM" id="Phobius"/>
    </source>
</evidence>
<dbReference type="OrthoDB" id="695882at2759"/>
<keyword evidence="1" id="KW-0812">Transmembrane</keyword>
<keyword evidence="1" id="KW-1133">Transmembrane helix</keyword>
<protein>
    <recommendedName>
        <fullName evidence="3">DUF4220 domain-containing protein</fullName>
    </recommendedName>
</protein>
<reference evidence="2" key="2">
    <citation type="submission" date="2015-07" db="EMBL/GenBank/DDBJ databases">
        <authorList>
            <person name="Noorani M."/>
        </authorList>
    </citation>
    <scope>NUCLEOTIDE SEQUENCE</scope>
    <source>
        <strain evidence="2">Yugu1</strain>
    </source>
</reference>
<evidence type="ECO:0000313" key="2">
    <source>
        <dbReference type="EMBL" id="RCV37482.1"/>
    </source>
</evidence>
<dbReference type="EMBL" id="CM003535">
    <property type="protein sequence ID" value="RCV37482.1"/>
    <property type="molecule type" value="Genomic_DNA"/>
</dbReference>
<accession>A0A368S4X9</accession>
<dbReference type="AlphaFoldDB" id="A0A368S4X9"/>